<evidence type="ECO:0000313" key="2">
    <source>
        <dbReference type="Proteomes" id="UP000446866"/>
    </source>
</evidence>
<dbReference type="RefSeq" id="WP_160200782.1">
    <property type="nucleotide sequence ID" value="NZ_QXWK01000002.1"/>
</dbReference>
<dbReference type="AlphaFoldDB" id="A0A845QH92"/>
<organism evidence="1 2">
    <name type="scientific">Anaerotruncus colihominis</name>
    <dbReference type="NCBI Taxonomy" id="169435"/>
    <lineage>
        <taxon>Bacteria</taxon>
        <taxon>Bacillati</taxon>
        <taxon>Bacillota</taxon>
        <taxon>Clostridia</taxon>
        <taxon>Eubacteriales</taxon>
        <taxon>Oscillospiraceae</taxon>
        <taxon>Anaerotruncus</taxon>
    </lineage>
</organism>
<dbReference type="Gene3D" id="1.10.390.10">
    <property type="entry name" value="Neutral Protease Domain 2"/>
    <property type="match status" value="1"/>
</dbReference>
<dbReference type="EMBL" id="QXWK01000002">
    <property type="protein sequence ID" value="NBH60481.1"/>
    <property type="molecule type" value="Genomic_DNA"/>
</dbReference>
<reference evidence="1 2" key="1">
    <citation type="submission" date="2018-08" db="EMBL/GenBank/DDBJ databases">
        <title>Murine metabolic-syndrome-specific gut microbial biobank.</title>
        <authorList>
            <person name="Liu C."/>
        </authorList>
    </citation>
    <scope>NUCLEOTIDE SEQUENCE [LARGE SCALE GENOMIC DNA]</scope>
    <source>
        <strain evidence="1 2">28</strain>
    </source>
</reference>
<dbReference type="Proteomes" id="UP000446866">
    <property type="component" value="Unassembled WGS sequence"/>
</dbReference>
<keyword evidence="2" id="KW-1185">Reference proteome</keyword>
<evidence type="ECO:0008006" key="3">
    <source>
        <dbReference type="Google" id="ProtNLM"/>
    </source>
</evidence>
<gene>
    <name evidence="1" type="ORF">D0435_02175</name>
</gene>
<proteinExistence type="predicted"/>
<dbReference type="InterPro" id="IPR027268">
    <property type="entry name" value="Peptidase_M4/M1_CTD_sf"/>
</dbReference>
<comment type="caution">
    <text evidence="1">The sequence shown here is derived from an EMBL/GenBank/DDBJ whole genome shotgun (WGS) entry which is preliminary data.</text>
</comment>
<accession>A0A845QH92</accession>
<sequence>MKFILYNKDDTRNNLMEDMMDTIKQLWIKLRPYMSEEYDFQYADVEMTLESPQFAAGDKLADLWKMVAGVPGAQFTEEGLCAFDDEGALPLSETVEKDVTGFDKRVWRVKRETVGNVRFSYCFLPRDLTGVDRCHPYFDTIQEKNGALIPGVASLAAVEEGKYHIHFIWDKSKMPEDADAAAIKGCGNLDYIGTPQDYTFSLYLAGKIKRVSDESGKRNIYWLDENLPDQEKVTRQLPTLLSAMCEFFGDEDLAYSVFFRKEPFSISNGGTAFDGGFVFGYSDAMPLIMEEALNTLAHEIVHNWPALDEPAGKGPWYSEGTAEFYSVMIPLRRGIAGSEQAAGWITEKCTNYYNNPYQSMTSEEAYEKAWEDNQVQRVPYGRGFIYLAETDCLLRKKSGGKRSLDDLVLLIVERRRAGEKVTVSDWEALIGEELGEEAVEHFRRVMAGDEVIAADDQWFDGGFSFEKGRYEDIKKGAIEGALIWRKKED</sequence>
<protein>
    <recommendedName>
        <fullName evidence="3">Peptidase M61 catalytic domain-containing protein</fullName>
    </recommendedName>
</protein>
<name>A0A845QH92_9FIRM</name>
<evidence type="ECO:0000313" key="1">
    <source>
        <dbReference type="EMBL" id="NBH60481.1"/>
    </source>
</evidence>